<evidence type="ECO:0000256" key="1">
    <source>
        <dbReference type="ARBA" id="ARBA00022669"/>
    </source>
</evidence>
<dbReference type="EMBL" id="BMAT01001019">
    <property type="protein sequence ID" value="GFR78370.1"/>
    <property type="molecule type" value="Genomic_DNA"/>
</dbReference>
<dbReference type="GO" id="GO:0008061">
    <property type="term" value="F:chitin binding"/>
    <property type="evidence" value="ECO:0007669"/>
    <property type="project" value="UniProtKB-KW"/>
</dbReference>
<feature type="domain" description="Chitin-binding type-2" evidence="7">
    <location>
        <begin position="144"/>
        <end position="213"/>
    </location>
</feature>
<keyword evidence="9" id="KW-1185">Reference proteome</keyword>
<keyword evidence="2 6" id="KW-0732">Signal</keyword>
<keyword evidence="1" id="KW-0147">Chitin-binding</keyword>
<keyword evidence="4" id="KW-1015">Disulfide bond</keyword>
<reference evidence="8 9" key="1">
    <citation type="journal article" date="2021" name="Elife">
        <title>Chloroplast acquisition without the gene transfer in kleptoplastic sea slugs, Plakobranchus ocellatus.</title>
        <authorList>
            <person name="Maeda T."/>
            <person name="Takahashi S."/>
            <person name="Yoshida T."/>
            <person name="Shimamura S."/>
            <person name="Takaki Y."/>
            <person name="Nagai Y."/>
            <person name="Toyoda A."/>
            <person name="Suzuki Y."/>
            <person name="Arimoto A."/>
            <person name="Ishii H."/>
            <person name="Satoh N."/>
            <person name="Nishiyama T."/>
            <person name="Hasebe M."/>
            <person name="Maruyama T."/>
            <person name="Minagawa J."/>
            <person name="Obokata J."/>
            <person name="Shigenobu S."/>
        </authorList>
    </citation>
    <scope>NUCLEOTIDE SEQUENCE [LARGE SCALE GENOMIC DNA]</scope>
</reference>
<evidence type="ECO:0000256" key="5">
    <source>
        <dbReference type="ARBA" id="ARBA00023180"/>
    </source>
</evidence>
<dbReference type="AlphaFoldDB" id="A0AAV4G070"/>
<keyword evidence="3" id="KW-0677">Repeat</keyword>
<feature type="signal peptide" evidence="6">
    <location>
        <begin position="1"/>
        <end position="29"/>
    </location>
</feature>
<evidence type="ECO:0000256" key="2">
    <source>
        <dbReference type="ARBA" id="ARBA00022729"/>
    </source>
</evidence>
<dbReference type="SMART" id="SM00494">
    <property type="entry name" value="ChtBD2"/>
    <property type="match status" value="2"/>
</dbReference>
<evidence type="ECO:0000259" key="7">
    <source>
        <dbReference type="PROSITE" id="PS50940"/>
    </source>
</evidence>
<evidence type="ECO:0000313" key="8">
    <source>
        <dbReference type="EMBL" id="GFR78370.1"/>
    </source>
</evidence>
<evidence type="ECO:0000256" key="6">
    <source>
        <dbReference type="SAM" id="SignalP"/>
    </source>
</evidence>
<evidence type="ECO:0000313" key="9">
    <source>
        <dbReference type="Proteomes" id="UP000762676"/>
    </source>
</evidence>
<dbReference type="Gene3D" id="2.170.140.10">
    <property type="entry name" value="Chitin binding domain"/>
    <property type="match status" value="1"/>
</dbReference>
<dbReference type="PANTHER" id="PTHR23301">
    <property type="entry name" value="CHITIN BINDING PERITROPHIN-A"/>
    <property type="match status" value="1"/>
</dbReference>
<sequence length="281" mass="31241">MQVTISSKGLGCLASCLVLLLTWAANGEAANIQHSRARRQANDVDNDFDNNFGNDFDNDFNNNFNNNFNRGRRVSCPQRFGQFELRGDCSRFIQCDEGTPSVQHCQPNLVFNAARGYCDFPANVPSCRPPQRGVTSSPSQEVNYDICSAAPNGGDPITGYQVAHPQICNAFYTCSSNYMYAPCTFCPEHMYFSLPERRCRKNTTGDFSAVCQGREYVSHEEKVHRQLDGMCRHTNRIPAHIFDRANSGIIPPGGARVVGVPYYQAHPILPVPGRVLYLGQA</sequence>
<dbReference type="PANTHER" id="PTHR23301:SF0">
    <property type="entry name" value="CHITIN-BINDING TYPE-2 DOMAIN-CONTAINING PROTEIN-RELATED"/>
    <property type="match status" value="1"/>
</dbReference>
<dbReference type="SUPFAM" id="SSF57625">
    <property type="entry name" value="Invertebrate chitin-binding proteins"/>
    <property type="match status" value="1"/>
</dbReference>
<feature type="chain" id="PRO_5043607357" evidence="6">
    <location>
        <begin position="30"/>
        <end position="281"/>
    </location>
</feature>
<comment type="caution">
    <text evidence="8">The sequence shown here is derived from an EMBL/GenBank/DDBJ whole genome shotgun (WGS) entry which is preliminary data.</text>
</comment>
<evidence type="ECO:0000256" key="4">
    <source>
        <dbReference type="ARBA" id="ARBA00023157"/>
    </source>
</evidence>
<evidence type="ECO:0000256" key="3">
    <source>
        <dbReference type="ARBA" id="ARBA00022737"/>
    </source>
</evidence>
<dbReference type="Pfam" id="PF01607">
    <property type="entry name" value="CBM_14"/>
    <property type="match status" value="1"/>
</dbReference>
<organism evidence="8 9">
    <name type="scientific">Elysia marginata</name>
    <dbReference type="NCBI Taxonomy" id="1093978"/>
    <lineage>
        <taxon>Eukaryota</taxon>
        <taxon>Metazoa</taxon>
        <taxon>Spiralia</taxon>
        <taxon>Lophotrochozoa</taxon>
        <taxon>Mollusca</taxon>
        <taxon>Gastropoda</taxon>
        <taxon>Heterobranchia</taxon>
        <taxon>Euthyneura</taxon>
        <taxon>Panpulmonata</taxon>
        <taxon>Sacoglossa</taxon>
        <taxon>Placobranchoidea</taxon>
        <taxon>Plakobranchidae</taxon>
        <taxon>Elysia</taxon>
    </lineage>
</organism>
<protein>
    <submittedName>
        <fullName evidence="8">Vesicle coat complex COPII, subunit SFB3-like protein</fullName>
    </submittedName>
</protein>
<dbReference type="InterPro" id="IPR036508">
    <property type="entry name" value="Chitin-bd_dom_sf"/>
</dbReference>
<name>A0AAV4G070_9GAST</name>
<keyword evidence="5" id="KW-0325">Glycoprotein</keyword>
<dbReference type="GO" id="GO:0005576">
    <property type="term" value="C:extracellular region"/>
    <property type="evidence" value="ECO:0007669"/>
    <property type="project" value="InterPro"/>
</dbReference>
<gene>
    <name evidence="8" type="ORF">ElyMa_000532500</name>
</gene>
<feature type="domain" description="Chitin-binding type-2" evidence="7">
    <location>
        <begin position="73"/>
        <end position="129"/>
    </location>
</feature>
<accession>A0AAV4G070</accession>
<proteinExistence type="predicted"/>
<dbReference type="InterPro" id="IPR002557">
    <property type="entry name" value="Chitin-bd_dom"/>
</dbReference>
<dbReference type="Proteomes" id="UP000762676">
    <property type="component" value="Unassembled WGS sequence"/>
</dbReference>
<dbReference type="InterPro" id="IPR051940">
    <property type="entry name" value="Chitin_bind-dev_reg"/>
</dbReference>
<dbReference type="PROSITE" id="PS50940">
    <property type="entry name" value="CHIT_BIND_II"/>
    <property type="match status" value="2"/>
</dbReference>